<accession>A0A1W4XC28</accession>
<evidence type="ECO:0000313" key="5">
    <source>
        <dbReference type="Proteomes" id="UP000192223"/>
    </source>
</evidence>
<name>A0A1W4XC28_AGRPL</name>
<dbReference type="GO" id="GO:0006751">
    <property type="term" value="P:glutathione catabolic process"/>
    <property type="evidence" value="ECO:0007669"/>
    <property type="project" value="InterPro"/>
</dbReference>
<dbReference type="InterPro" id="IPR006840">
    <property type="entry name" value="ChaC"/>
</dbReference>
<dbReference type="SUPFAM" id="SSF110857">
    <property type="entry name" value="Gamma-glutamyl cyclotransferase-like"/>
    <property type="match status" value="1"/>
</dbReference>
<reference evidence="6" key="1">
    <citation type="submission" date="2025-08" db="UniProtKB">
        <authorList>
            <consortium name="RefSeq"/>
        </authorList>
    </citation>
    <scope>IDENTIFICATION</scope>
    <source>
        <tissue evidence="6">Entire body</tissue>
    </source>
</reference>
<dbReference type="InterPro" id="IPR013024">
    <property type="entry name" value="GGCT-like"/>
</dbReference>
<dbReference type="GO" id="GO:0061928">
    <property type="term" value="F:glutathione specific gamma-glutamylcyclotransferase activity"/>
    <property type="evidence" value="ECO:0007669"/>
    <property type="project" value="UniProtKB-EC"/>
</dbReference>
<dbReference type="GO" id="GO:0005737">
    <property type="term" value="C:cytoplasm"/>
    <property type="evidence" value="ECO:0007669"/>
    <property type="project" value="TreeGrafter"/>
</dbReference>
<evidence type="ECO:0000313" key="6">
    <source>
        <dbReference type="RefSeq" id="XP_018330367.1"/>
    </source>
</evidence>
<dbReference type="EC" id="4.3.2.7" evidence="2"/>
<dbReference type="GeneID" id="108740520"/>
<dbReference type="KEGG" id="apln:108740520"/>
<dbReference type="PANTHER" id="PTHR12192">
    <property type="entry name" value="CATION TRANSPORT PROTEIN CHAC-RELATED"/>
    <property type="match status" value="1"/>
</dbReference>
<sequence>MSNLAGSSSRGLVVPLQESIEVEDTKFLWVFGYGSLCWNPGFTFDKAVAGCIRGFSRRFWQGNSTHRGTEQQPGRVATLVEDNEGVVHGVAFRISGDAAIPYLTRRECKLGGYKAEFTSFFPSNTELSFTVVLYVATSRNAMWLGDAPLQEIALQISNCQGPSGHNAEYLIRLAEFMREHFPEEKDEHLFHLEVLVKKNILNQNKCLTTLMGDSAGHIIFVRSSAQLQRPEGQEERAGSFQFTTRVPEKTLRCLNI</sequence>
<dbReference type="RefSeq" id="XP_018330367.1">
    <property type="nucleotide sequence ID" value="XM_018474865.2"/>
</dbReference>
<dbReference type="Pfam" id="PF04752">
    <property type="entry name" value="ChaC"/>
    <property type="match status" value="1"/>
</dbReference>
<comment type="similarity">
    <text evidence="1">Belongs to the gamma-glutamylcyclotransferase family. ChaC subfamily.</text>
</comment>
<organism evidence="5 6">
    <name type="scientific">Agrilus planipennis</name>
    <name type="common">Emerald ash borer</name>
    <name type="synonym">Agrilus marcopoli</name>
    <dbReference type="NCBI Taxonomy" id="224129"/>
    <lineage>
        <taxon>Eukaryota</taxon>
        <taxon>Metazoa</taxon>
        <taxon>Ecdysozoa</taxon>
        <taxon>Arthropoda</taxon>
        <taxon>Hexapoda</taxon>
        <taxon>Insecta</taxon>
        <taxon>Pterygota</taxon>
        <taxon>Neoptera</taxon>
        <taxon>Endopterygota</taxon>
        <taxon>Coleoptera</taxon>
        <taxon>Polyphaga</taxon>
        <taxon>Elateriformia</taxon>
        <taxon>Buprestoidea</taxon>
        <taxon>Buprestidae</taxon>
        <taxon>Agrilinae</taxon>
        <taxon>Agrilus</taxon>
    </lineage>
</organism>
<keyword evidence="3" id="KW-0456">Lyase</keyword>
<dbReference type="OrthoDB" id="1933483at2759"/>
<dbReference type="Proteomes" id="UP000192223">
    <property type="component" value="Unplaced"/>
</dbReference>
<dbReference type="Gene3D" id="3.10.490.10">
    <property type="entry name" value="Gamma-glutamyl cyclotransferase-like"/>
    <property type="match status" value="1"/>
</dbReference>
<protein>
    <recommendedName>
        <fullName evidence="2">glutathione-specific gamma-glutamylcyclotransferase</fullName>
        <ecNumber evidence="2">4.3.2.7</ecNumber>
    </recommendedName>
</protein>
<dbReference type="PANTHER" id="PTHR12192:SF26">
    <property type="entry name" value="GLUTATHIONE-SPECIFIC GAMMA-GLUTAMYLCYCLOTRANSFERASE 1"/>
    <property type="match status" value="1"/>
</dbReference>
<dbReference type="FunCoup" id="A0A1W4XC28">
    <property type="interactions" value="115"/>
</dbReference>
<dbReference type="CDD" id="cd06661">
    <property type="entry name" value="GGCT_like"/>
    <property type="match status" value="1"/>
</dbReference>
<evidence type="ECO:0000256" key="1">
    <source>
        <dbReference type="ARBA" id="ARBA00009662"/>
    </source>
</evidence>
<evidence type="ECO:0000256" key="3">
    <source>
        <dbReference type="ARBA" id="ARBA00023239"/>
    </source>
</evidence>
<evidence type="ECO:0000256" key="4">
    <source>
        <dbReference type="ARBA" id="ARBA00048073"/>
    </source>
</evidence>
<evidence type="ECO:0000256" key="2">
    <source>
        <dbReference type="ARBA" id="ARBA00012344"/>
    </source>
</evidence>
<dbReference type="InterPro" id="IPR036568">
    <property type="entry name" value="GGCT-like_sf"/>
</dbReference>
<proteinExistence type="inferred from homology"/>
<dbReference type="InParanoid" id="A0A1W4XC28"/>
<gene>
    <name evidence="6" type="primary">LOC108740520</name>
</gene>
<dbReference type="AlphaFoldDB" id="A0A1W4XC28"/>
<comment type="catalytic activity">
    <reaction evidence="4">
        <text>glutathione = L-cysteinylglycine + 5-oxo-L-proline</text>
        <dbReference type="Rhea" id="RHEA:47724"/>
        <dbReference type="ChEBI" id="CHEBI:57925"/>
        <dbReference type="ChEBI" id="CHEBI:58402"/>
        <dbReference type="ChEBI" id="CHEBI:61694"/>
        <dbReference type="EC" id="4.3.2.7"/>
    </reaction>
</comment>
<keyword evidence="5" id="KW-1185">Reference proteome</keyword>
<dbReference type="STRING" id="224129.A0A1W4XC28"/>